<keyword evidence="1" id="KW-0028">Amino-acid biosynthesis</keyword>
<dbReference type="SUPFAM" id="SSF51161">
    <property type="entry name" value="Trimeric LpxA-like enzymes"/>
    <property type="match status" value="1"/>
</dbReference>
<dbReference type="KEGG" id="sawl:NGM29_09590"/>
<evidence type="ECO:0000313" key="5">
    <source>
        <dbReference type="EMBL" id="UTF52060.1"/>
    </source>
</evidence>
<keyword evidence="4" id="KW-0457">Lysine biosynthesis</keyword>
<dbReference type="Pfam" id="PF00132">
    <property type="entry name" value="Hexapep"/>
    <property type="match status" value="1"/>
</dbReference>
<evidence type="ECO:0000313" key="6">
    <source>
        <dbReference type="Proteomes" id="UP001056855"/>
    </source>
</evidence>
<dbReference type="InterPro" id="IPR001451">
    <property type="entry name" value="Hexapep"/>
</dbReference>
<keyword evidence="3" id="KW-0220">Diaminopimelate biosynthesis</keyword>
<reference evidence="5" key="1">
    <citation type="submission" date="2022-06" db="EMBL/GenBank/DDBJ databases">
        <title>Diverse halophilic archaea isolated from saline environments.</title>
        <authorList>
            <person name="Cui H.-L."/>
        </authorList>
    </citation>
    <scope>NUCLEOTIDE SEQUENCE</scope>
    <source>
        <strain evidence="5">WLHS1</strain>
    </source>
</reference>
<accession>A0A9E7ST10</accession>
<dbReference type="Proteomes" id="UP001056855">
    <property type="component" value="Chromosome"/>
</dbReference>
<keyword evidence="2" id="KW-0808">Transferase</keyword>
<keyword evidence="6" id="KW-1185">Reference proteome</keyword>
<dbReference type="AlphaFoldDB" id="A0A9E7ST10"/>
<dbReference type="PROSITE" id="PS00101">
    <property type="entry name" value="HEXAPEP_TRANSFERASES"/>
    <property type="match status" value="1"/>
</dbReference>
<dbReference type="CDD" id="cd03358">
    <property type="entry name" value="LbH_WxcM_N_like"/>
    <property type="match status" value="1"/>
</dbReference>
<protein>
    <submittedName>
        <fullName evidence="5">Acetyltransferase</fullName>
    </submittedName>
</protein>
<dbReference type="RefSeq" id="WP_254155796.1">
    <property type="nucleotide sequence ID" value="NZ_CP100355.1"/>
</dbReference>
<evidence type="ECO:0000256" key="2">
    <source>
        <dbReference type="ARBA" id="ARBA00022679"/>
    </source>
</evidence>
<dbReference type="GO" id="GO:0009085">
    <property type="term" value="P:lysine biosynthetic process"/>
    <property type="evidence" value="ECO:0007669"/>
    <property type="project" value="UniProtKB-KW"/>
</dbReference>
<dbReference type="InterPro" id="IPR018357">
    <property type="entry name" value="Hexapep_transf_CS"/>
</dbReference>
<dbReference type="Pfam" id="PF14602">
    <property type="entry name" value="Hexapep_2"/>
    <property type="match status" value="1"/>
</dbReference>
<dbReference type="InterPro" id="IPR050179">
    <property type="entry name" value="Trans_hexapeptide_repeat"/>
</dbReference>
<proteinExistence type="predicted"/>
<dbReference type="InterPro" id="IPR011004">
    <property type="entry name" value="Trimer_LpxA-like_sf"/>
</dbReference>
<name>A0A9E7ST10_9EURY</name>
<dbReference type="GO" id="GO:0019877">
    <property type="term" value="P:diaminopimelate biosynthetic process"/>
    <property type="evidence" value="ECO:0007669"/>
    <property type="project" value="UniProtKB-KW"/>
</dbReference>
<dbReference type="GO" id="GO:0016740">
    <property type="term" value="F:transferase activity"/>
    <property type="evidence" value="ECO:0007669"/>
    <property type="project" value="UniProtKB-KW"/>
</dbReference>
<dbReference type="PANTHER" id="PTHR43300">
    <property type="entry name" value="ACETYLTRANSFERASE"/>
    <property type="match status" value="1"/>
</dbReference>
<dbReference type="PANTHER" id="PTHR43300:SF10">
    <property type="entry name" value="2,3,4,5-TETRAHYDROPYRIDINE-2,6-DICARBOXYLATE N-ACETYLTRANSFERASE"/>
    <property type="match status" value="1"/>
</dbReference>
<evidence type="ECO:0000256" key="3">
    <source>
        <dbReference type="ARBA" id="ARBA00022915"/>
    </source>
</evidence>
<dbReference type="EMBL" id="CP100355">
    <property type="protein sequence ID" value="UTF52060.1"/>
    <property type="molecule type" value="Genomic_DNA"/>
</dbReference>
<dbReference type="GeneID" id="73290298"/>
<organism evidence="5 6">
    <name type="scientific">Natronosalvus rutilus</name>
    <dbReference type="NCBI Taxonomy" id="2953753"/>
    <lineage>
        <taxon>Archaea</taxon>
        <taxon>Methanobacteriati</taxon>
        <taxon>Methanobacteriota</taxon>
        <taxon>Stenosarchaea group</taxon>
        <taxon>Halobacteria</taxon>
        <taxon>Halobacteriales</taxon>
        <taxon>Natrialbaceae</taxon>
        <taxon>Natronosalvus</taxon>
    </lineage>
</organism>
<evidence type="ECO:0000256" key="4">
    <source>
        <dbReference type="ARBA" id="ARBA00023154"/>
    </source>
</evidence>
<gene>
    <name evidence="5" type="ORF">NGM29_09590</name>
</gene>
<sequence length="191" mass="19843">MRDNELLSGSTEGLSIGYEYDDDTRSPVIGADPTIRAGSIIYDDVVIGDRFSTGHYALIRERTRIGDDVLVGTNATIDGTSTVGSNVSMQTGVYVPAETTIGDHVFLGPNAVLTNDPYPLRREGDLEGPTLEDHVSIGANATVLPGVTVGRGSFVAAGAVVSADVPEETLAVGVPARHEPLPPSLRGGNAA</sequence>
<dbReference type="Gene3D" id="2.160.10.10">
    <property type="entry name" value="Hexapeptide repeat proteins"/>
    <property type="match status" value="1"/>
</dbReference>
<evidence type="ECO:0000256" key="1">
    <source>
        <dbReference type="ARBA" id="ARBA00022605"/>
    </source>
</evidence>